<feature type="transmembrane region" description="Helical" evidence="1">
    <location>
        <begin position="53"/>
        <end position="76"/>
    </location>
</feature>
<evidence type="ECO:0000313" key="4">
    <source>
        <dbReference type="Proteomes" id="UP000217790"/>
    </source>
</evidence>
<keyword evidence="4" id="KW-1185">Reference proteome</keyword>
<feature type="transmembrane region" description="Helical" evidence="1">
    <location>
        <begin position="167"/>
        <end position="188"/>
    </location>
</feature>
<evidence type="ECO:0000259" key="2">
    <source>
        <dbReference type="Pfam" id="PF20152"/>
    </source>
</evidence>
<name>A0A2H3C8J4_ARMGA</name>
<dbReference type="AlphaFoldDB" id="A0A2H3C8J4"/>
<dbReference type="OMA" id="IVIVSCQ"/>
<reference evidence="4" key="1">
    <citation type="journal article" date="2017" name="Nat. Ecol. Evol.">
        <title>Genome expansion and lineage-specific genetic innovations in the forest pathogenic fungi Armillaria.</title>
        <authorList>
            <person name="Sipos G."/>
            <person name="Prasanna A.N."/>
            <person name="Walter M.C."/>
            <person name="O'Connor E."/>
            <person name="Balint B."/>
            <person name="Krizsan K."/>
            <person name="Kiss B."/>
            <person name="Hess J."/>
            <person name="Varga T."/>
            <person name="Slot J."/>
            <person name="Riley R."/>
            <person name="Boka B."/>
            <person name="Rigling D."/>
            <person name="Barry K."/>
            <person name="Lee J."/>
            <person name="Mihaltcheva S."/>
            <person name="LaButti K."/>
            <person name="Lipzen A."/>
            <person name="Waldron R."/>
            <person name="Moloney N.M."/>
            <person name="Sperisen C."/>
            <person name="Kredics L."/>
            <person name="Vagvoelgyi C."/>
            <person name="Patrignani A."/>
            <person name="Fitzpatrick D."/>
            <person name="Nagy I."/>
            <person name="Doyle S."/>
            <person name="Anderson J.B."/>
            <person name="Grigoriev I.V."/>
            <person name="Gueldener U."/>
            <person name="Muensterkoetter M."/>
            <person name="Nagy L.G."/>
        </authorList>
    </citation>
    <scope>NUCLEOTIDE SEQUENCE [LARGE SCALE GENOMIC DNA]</scope>
    <source>
        <strain evidence="4">Ar21-2</strain>
    </source>
</reference>
<evidence type="ECO:0000256" key="1">
    <source>
        <dbReference type="SAM" id="Phobius"/>
    </source>
</evidence>
<keyword evidence="1" id="KW-1133">Transmembrane helix</keyword>
<dbReference type="PANTHER" id="PTHR40465">
    <property type="entry name" value="CHROMOSOME 1, WHOLE GENOME SHOTGUN SEQUENCE"/>
    <property type="match status" value="1"/>
</dbReference>
<dbReference type="EMBL" id="KZ293779">
    <property type="protein sequence ID" value="PBK79401.1"/>
    <property type="molecule type" value="Genomic_DNA"/>
</dbReference>
<evidence type="ECO:0000313" key="3">
    <source>
        <dbReference type="EMBL" id="PBK79401.1"/>
    </source>
</evidence>
<accession>A0A2H3C8J4</accession>
<feature type="transmembrane region" description="Helical" evidence="1">
    <location>
        <begin position="126"/>
        <end position="147"/>
    </location>
</feature>
<feature type="transmembrane region" description="Helical" evidence="1">
    <location>
        <begin position="209"/>
        <end position="230"/>
    </location>
</feature>
<dbReference type="Pfam" id="PF20152">
    <property type="entry name" value="DUF6534"/>
    <property type="match status" value="1"/>
</dbReference>
<feature type="transmembrane region" description="Helical" evidence="1">
    <location>
        <begin position="20"/>
        <end position="41"/>
    </location>
</feature>
<keyword evidence="1" id="KW-0812">Transmembrane</keyword>
<dbReference type="Proteomes" id="UP000217790">
    <property type="component" value="Unassembled WGS sequence"/>
</dbReference>
<feature type="transmembrane region" description="Helical" evidence="1">
    <location>
        <begin position="236"/>
        <end position="256"/>
    </location>
</feature>
<gene>
    <name evidence="3" type="ORF">ARMGADRAFT_136104</name>
</gene>
<dbReference type="InParanoid" id="A0A2H3C8J4"/>
<sequence>MTSLAQTIVPPLGMTLGPLYIGSTIAAILFGITNLQVVIYYKKYPDDWWVYRYSVLILWVLDSLHVAFSTHAMYHYLVDLFGDPDAIYHIIWSFKLHQLLNMVLIVGVQVVYAIRIWKLGRHFGKILPWFVVLISTVAIGTGVFSIYDEYTIYNFLLLPNIKKSICFIFSIPAMCDFVIALSMCYYLHKCREVSAFSSTSAMLLGLMRLVVVSGLATSASSLLTLITYLVWPKTLIFLGVDFILPKLYVNSLLVMLNCRRDRRPPTNSEFSEPKVLRFAPNDSGTDIDEVNINVSMDSVQCLDHAEGASVHV</sequence>
<dbReference type="OrthoDB" id="3270417at2759"/>
<proteinExistence type="predicted"/>
<feature type="transmembrane region" description="Helical" evidence="1">
    <location>
        <begin position="96"/>
        <end position="114"/>
    </location>
</feature>
<keyword evidence="1" id="KW-0472">Membrane</keyword>
<organism evidence="3 4">
    <name type="scientific">Armillaria gallica</name>
    <name type="common">Bulbous honey fungus</name>
    <name type="synonym">Armillaria bulbosa</name>
    <dbReference type="NCBI Taxonomy" id="47427"/>
    <lineage>
        <taxon>Eukaryota</taxon>
        <taxon>Fungi</taxon>
        <taxon>Dikarya</taxon>
        <taxon>Basidiomycota</taxon>
        <taxon>Agaricomycotina</taxon>
        <taxon>Agaricomycetes</taxon>
        <taxon>Agaricomycetidae</taxon>
        <taxon>Agaricales</taxon>
        <taxon>Marasmiineae</taxon>
        <taxon>Physalacriaceae</taxon>
        <taxon>Armillaria</taxon>
    </lineage>
</organism>
<dbReference type="PANTHER" id="PTHR40465:SF1">
    <property type="entry name" value="DUF6534 DOMAIN-CONTAINING PROTEIN"/>
    <property type="match status" value="1"/>
</dbReference>
<dbReference type="InterPro" id="IPR045339">
    <property type="entry name" value="DUF6534"/>
</dbReference>
<protein>
    <recommendedName>
        <fullName evidence="2">DUF6534 domain-containing protein</fullName>
    </recommendedName>
</protein>
<feature type="domain" description="DUF6534" evidence="2">
    <location>
        <begin position="173"/>
        <end position="260"/>
    </location>
</feature>
<dbReference type="STRING" id="47427.A0A2H3C8J4"/>